<reference evidence="1" key="1">
    <citation type="submission" date="2020-07" db="EMBL/GenBank/DDBJ databases">
        <title>Ethylene signaling mediates host invasion by parasitic plants.</title>
        <authorList>
            <person name="Yoshida S."/>
        </authorList>
    </citation>
    <scope>NUCLEOTIDE SEQUENCE</scope>
    <source>
        <strain evidence="1">Okayama</strain>
    </source>
</reference>
<dbReference type="SUPFAM" id="SSF54211">
    <property type="entry name" value="Ribosomal protein S5 domain 2-like"/>
    <property type="match status" value="1"/>
</dbReference>
<dbReference type="InterPro" id="IPR014721">
    <property type="entry name" value="Ribsml_uS5_D2-typ_fold_subgr"/>
</dbReference>
<dbReference type="CDD" id="cd02120">
    <property type="entry name" value="PA_subtilisin_like"/>
    <property type="match status" value="1"/>
</dbReference>
<keyword evidence="2" id="KW-1185">Reference proteome</keyword>
<dbReference type="Gene3D" id="3.30.230.10">
    <property type="match status" value="1"/>
</dbReference>
<dbReference type="GO" id="GO:0000977">
    <property type="term" value="F:RNA polymerase II transcription regulatory region sequence-specific DNA binding"/>
    <property type="evidence" value="ECO:0007669"/>
    <property type="project" value="TreeGrafter"/>
</dbReference>
<comment type="caution">
    <text evidence="1">The sequence shown here is derived from an EMBL/GenBank/DDBJ whole genome shotgun (WGS) entry which is preliminary data.</text>
</comment>
<dbReference type="PANTHER" id="PTHR47025:SF2">
    <property type="entry name" value="AUTOIMMUNE REGULATOR"/>
    <property type="match status" value="1"/>
</dbReference>
<name>A0A830B5V9_9LAMI</name>
<dbReference type="InterPro" id="IPR020568">
    <property type="entry name" value="Ribosomal_Su5_D2-typ_SF"/>
</dbReference>
<dbReference type="Gene3D" id="3.50.30.30">
    <property type="match status" value="1"/>
</dbReference>
<dbReference type="GO" id="GO:0003682">
    <property type="term" value="F:chromatin binding"/>
    <property type="evidence" value="ECO:0007669"/>
    <property type="project" value="TreeGrafter"/>
</dbReference>
<proteinExistence type="predicted"/>
<dbReference type="InterPro" id="IPR008928">
    <property type="entry name" value="6-hairpin_glycosidase_sf"/>
</dbReference>
<dbReference type="GO" id="GO:0005975">
    <property type="term" value="P:carbohydrate metabolic process"/>
    <property type="evidence" value="ECO:0007669"/>
    <property type="project" value="InterPro"/>
</dbReference>
<dbReference type="InterPro" id="IPR013083">
    <property type="entry name" value="Znf_RING/FYVE/PHD"/>
</dbReference>
<dbReference type="AlphaFoldDB" id="A0A830B5V9"/>
<dbReference type="GO" id="GO:0016301">
    <property type="term" value="F:kinase activity"/>
    <property type="evidence" value="ECO:0007669"/>
    <property type="project" value="UniProtKB-KW"/>
</dbReference>
<gene>
    <name evidence="1" type="ORF">PHJA_000254500</name>
</gene>
<evidence type="ECO:0000313" key="2">
    <source>
        <dbReference type="Proteomes" id="UP000653305"/>
    </source>
</evidence>
<dbReference type="Proteomes" id="UP000653305">
    <property type="component" value="Unassembled WGS sequence"/>
</dbReference>
<dbReference type="PANTHER" id="PTHR47025">
    <property type="entry name" value="AUTOIMMUNE REGULATOR"/>
    <property type="match status" value="1"/>
</dbReference>
<dbReference type="SUPFAM" id="SSF48208">
    <property type="entry name" value="Six-hairpin glycosidases"/>
    <property type="match status" value="1"/>
</dbReference>
<protein>
    <submittedName>
        <fullName evidence="1">4-diphosphocytidyl-2-c-methyl-d-erythritol kinase chloroplastic/chromoplastic</fullName>
    </submittedName>
</protein>
<dbReference type="OrthoDB" id="3191556at2759"/>
<organism evidence="1 2">
    <name type="scientific">Phtheirospermum japonicum</name>
    <dbReference type="NCBI Taxonomy" id="374723"/>
    <lineage>
        <taxon>Eukaryota</taxon>
        <taxon>Viridiplantae</taxon>
        <taxon>Streptophyta</taxon>
        <taxon>Embryophyta</taxon>
        <taxon>Tracheophyta</taxon>
        <taxon>Spermatophyta</taxon>
        <taxon>Magnoliopsida</taxon>
        <taxon>eudicotyledons</taxon>
        <taxon>Gunneridae</taxon>
        <taxon>Pentapetalae</taxon>
        <taxon>asterids</taxon>
        <taxon>lamiids</taxon>
        <taxon>Lamiales</taxon>
        <taxon>Orobanchaceae</taxon>
        <taxon>Orobanchaceae incertae sedis</taxon>
        <taxon>Phtheirospermum</taxon>
    </lineage>
</organism>
<keyword evidence="1" id="KW-0418">Kinase</keyword>
<dbReference type="EMBL" id="BMAC01000026">
    <property type="protein sequence ID" value="GFP81112.1"/>
    <property type="molecule type" value="Genomic_DNA"/>
</dbReference>
<evidence type="ECO:0000313" key="1">
    <source>
        <dbReference type="EMBL" id="GFP81112.1"/>
    </source>
</evidence>
<accession>A0A830B5V9</accession>
<dbReference type="GO" id="GO:0005634">
    <property type="term" value="C:nucleus"/>
    <property type="evidence" value="ECO:0007669"/>
    <property type="project" value="TreeGrafter"/>
</dbReference>
<keyword evidence="1" id="KW-0808">Transferase</keyword>
<dbReference type="GO" id="GO:0042393">
    <property type="term" value="F:histone binding"/>
    <property type="evidence" value="ECO:0007669"/>
    <property type="project" value="TreeGrafter"/>
</dbReference>
<dbReference type="GO" id="GO:0045944">
    <property type="term" value="P:positive regulation of transcription by RNA polymerase II"/>
    <property type="evidence" value="ECO:0007669"/>
    <property type="project" value="TreeGrafter"/>
</dbReference>
<dbReference type="Gene3D" id="3.30.40.10">
    <property type="entry name" value="Zinc/RING finger domain, C3HC4 (zinc finger)"/>
    <property type="match status" value="1"/>
</dbReference>
<sequence>MEPLPPPVQLVEVTTKELKQYDGSDPQSRFRVGDAGKDHACWERPEDMDTPRTASLVFRKSDPNYFEKRRCNSQLCEKEYHVGCQKEQEIDDLQALPENEWFCSRQCSNIHSTLQKLIEDGEQMLPEDLSKALKEKNDTQVSTENPEPVIRWRLLSGKRSSEDTRVWLSGAFLFSMRSLVAGKAVLCFTTYDDPSVTSYSSSLVRAAGGAGVIVAKLSNEITAKCRGLPCAEVDYEVGTQILIYIRSTRNPMVKISPSTTLLGKGVSAKIVEFSPRGPNSIAASILKVVYDHEDKFHKLADDADKDAGSSRLTLFSPCKINVFFRITGKRGDGYHDLVISLGDKIKFSLSPSKSTDRLSTNVSGVPLDDRNLNKTGMKNRVMLFKLIQGQPLLHRNPLLKPVGKDRGRNHMLQIR</sequence>